<dbReference type="Proteomes" id="UP001464378">
    <property type="component" value="Unassembled WGS sequence"/>
</dbReference>
<dbReference type="EMBL" id="JBBMFK010000001">
    <property type="protein sequence ID" value="MEQ2442064.1"/>
    <property type="molecule type" value="Genomic_DNA"/>
</dbReference>
<sequence length="479" mass="53105">MNRTEEYNALLQELEQVPPELDGTVDRARARLRRRRVRRWWGIPAASLAGVAAAFVLLVNYSMPFAQACSAIPVLRELMAAVAFSPSLKLAVEHNYAQYIGQEQIQNGVTLRLEYLILDQGQLQFFLKASGPWDSYEAHPTLTDGDGVPVEGNVISSTLFDCDELVGAASVHVLSDSFRFPDVLRITFRLTGQSHSRQAPASTPEDDEEETAPAYVGDFVFEVPLDASHLNDVVSIPMGDWVEVDGQLLRFALDSYPTHGRLTVEEHPDNTASLAGLDFYLEDEMGNKYEDNPSGSVGGLGNSRMCDTTFFSNPAHLTLHITRLDWLEPEKEWVTVDLKQGVALDSLPDGVELAVHRTGDSVLELALLAPFSPSVNEGATAQFRMDSAILSLESTSELVFYQVGSGNYRSPDGEEHDFGGHSVMRVERLWYGTEDERTVPEGYFVELYQLVGYEEDTVDIGLHFTQRKDLDAPISVALK</sequence>
<gene>
    <name evidence="3" type="ORF">WMO64_01110</name>
</gene>
<protein>
    <submittedName>
        <fullName evidence="3">DUF4179 domain-containing protein</fullName>
    </submittedName>
</protein>
<comment type="caution">
    <text evidence="3">The sequence shown here is derived from an EMBL/GenBank/DDBJ whole genome shotgun (WGS) entry which is preliminary data.</text>
</comment>
<dbReference type="InterPro" id="IPR025436">
    <property type="entry name" value="DUF4179"/>
</dbReference>
<accession>A0ABV1E5A6</accession>
<organism evidence="3 4">
    <name type="scientific">Pseudoflavonifractor intestinihominis</name>
    <dbReference type="NCBI Taxonomy" id="3133171"/>
    <lineage>
        <taxon>Bacteria</taxon>
        <taxon>Bacillati</taxon>
        <taxon>Bacillota</taxon>
        <taxon>Clostridia</taxon>
        <taxon>Eubacteriales</taxon>
        <taxon>Oscillospiraceae</taxon>
        <taxon>Pseudoflavonifractor</taxon>
    </lineage>
</organism>
<evidence type="ECO:0000256" key="1">
    <source>
        <dbReference type="SAM" id="Phobius"/>
    </source>
</evidence>
<feature type="domain" description="DUF4179" evidence="2">
    <location>
        <begin position="38"/>
        <end position="127"/>
    </location>
</feature>
<evidence type="ECO:0000313" key="4">
    <source>
        <dbReference type="Proteomes" id="UP001464378"/>
    </source>
</evidence>
<keyword evidence="1" id="KW-0472">Membrane</keyword>
<feature type="transmembrane region" description="Helical" evidence="1">
    <location>
        <begin position="40"/>
        <end position="63"/>
    </location>
</feature>
<evidence type="ECO:0000313" key="3">
    <source>
        <dbReference type="EMBL" id="MEQ2442064.1"/>
    </source>
</evidence>
<proteinExistence type="predicted"/>
<dbReference type="RefSeq" id="WP_349230728.1">
    <property type="nucleotide sequence ID" value="NZ_JBBMFK010000001.1"/>
</dbReference>
<name>A0ABV1E5A6_9FIRM</name>
<keyword evidence="1" id="KW-1133">Transmembrane helix</keyword>
<keyword evidence="4" id="KW-1185">Reference proteome</keyword>
<keyword evidence="1" id="KW-0812">Transmembrane</keyword>
<evidence type="ECO:0000259" key="2">
    <source>
        <dbReference type="Pfam" id="PF13786"/>
    </source>
</evidence>
<dbReference type="Pfam" id="PF13786">
    <property type="entry name" value="DUF4179"/>
    <property type="match status" value="1"/>
</dbReference>
<reference evidence="3 4" key="1">
    <citation type="submission" date="2024-03" db="EMBL/GenBank/DDBJ databases">
        <title>Human intestinal bacterial collection.</title>
        <authorList>
            <person name="Pauvert C."/>
            <person name="Hitch T.C.A."/>
            <person name="Clavel T."/>
        </authorList>
    </citation>
    <scope>NUCLEOTIDE SEQUENCE [LARGE SCALE GENOMIC DNA]</scope>
    <source>
        <strain evidence="3 4">CLA-AP-H29</strain>
    </source>
</reference>